<protein>
    <submittedName>
        <fullName evidence="1">Peptidase S9 prolyl oligopeptidase active site domain protein</fullName>
    </submittedName>
</protein>
<evidence type="ECO:0000313" key="2">
    <source>
        <dbReference type="Proteomes" id="UP000282597"/>
    </source>
</evidence>
<dbReference type="Proteomes" id="UP000282597">
    <property type="component" value="Chromosome"/>
</dbReference>
<name>A0A2Z6EXN3_9BURK</name>
<organism evidence="1 2">
    <name type="scientific">Mycoavidus cysteinexigens</name>
    <dbReference type="NCBI Taxonomy" id="1553431"/>
    <lineage>
        <taxon>Bacteria</taxon>
        <taxon>Pseudomonadati</taxon>
        <taxon>Pseudomonadota</taxon>
        <taxon>Betaproteobacteria</taxon>
        <taxon>Burkholderiales</taxon>
        <taxon>Burkholderiaceae</taxon>
        <taxon>Mycoavidus</taxon>
    </lineage>
</organism>
<accession>A0A2Z6EXN3</accession>
<sequence length="344" mass="38771">MLDKHNTEKILTALAELGNLEVGDEKIIEDGVNRQAKLGDFFNKNPILQFQTKETASLFDDIVSDIKKLTGATVEADQMWRYCVNPALVGNAIKAGISPDNPLLCFISNSPDNPYLFNMAKGWQRIVSAGLKDEKLSADLLISLYETCTGAENKVPFMEDLYNGNECALVIGSNMTDEGLSLLEKNIENSYQDYGIKVTYKLSIDKDFGKQVVDLKRAAMDPNDLKEALKDFVIEYFKEDKKITDSGANSLEDKAQRRTMNDLNLARKLTQHRIFPSGNTMVGHLLINFLRLKRRQSPASLVNYDDIDGSHDKKLQKNFIENMNDLVTEAENNFIKRADSSVRR</sequence>
<proteinExistence type="predicted"/>
<gene>
    <name evidence="1" type="ORF">MCB1EB_2053</name>
</gene>
<dbReference type="AlphaFoldDB" id="A0A2Z6EXN3"/>
<dbReference type="KEGG" id="mcys:MCB1EB_2053"/>
<dbReference type="EMBL" id="AP018150">
    <property type="protein sequence ID" value="BBE10214.1"/>
    <property type="molecule type" value="Genomic_DNA"/>
</dbReference>
<evidence type="ECO:0000313" key="1">
    <source>
        <dbReference type="EMBL" id="BBE10214.1"/>
    </source>
</evidence>
<reference evidence="1 2" key="1">
    <citation type="journal article" date="2018" name="Microbes Environ.">
        <title>Comparative Genomic Insights into Endofungal Lifestyles of Two Bacterial Endosymbionts, Mycoavidus cysteinexigens and Burkholderia rhizoxinica.</title>
        <authorList>
            <person name="Sharmin D."/>
            <person name="Guo Y."/>
            <person name="Nishizawa T."/>
            <person name="Ohshima S."/>
            <person name="Sato Y."/>
            <person name="Takashima Y."/>
            <person name="Narisawa K."/>
            <person name="Ohta H."/>
        </authorList>
    </citation>
    <scope>NUCLEOTIDE SEQUENCE [LARGE SCALE GENOMIC DNA]</scope>
    <source>
        <strain evidence="1 2">B1-EB</strain>
    </source>
</reference>
<keyword evidence="2" id="KW-1185">Reference proteome</keyword>